<keyword evidence="3" id="KW-1185">Reference proteome</keyword>
<reference evidence="2 3" key="1">
    <citation type="submission" date="2023-08" db="EMBL/GenBank/DDBJ databases">
        <authorList>
            <person name="Palmer J.M."/>
        </authorList>
    </citation>
    <scope>NUCLEOTIDE SEQUENCE [LARGE SCALE GENOMIC DNA]</scope>
    <source>
        <strain evidence="2 3">TWF481</strain>
    </source>
</reference>
<gene>
    <name evidence="2" type="ORF">TWF481_008388</name>
</gene>
<evidence type="ECO:0000256" key="1">
    <source>
        <dbReference type="SAM" id="Phobius"/>
    </source>
</evidence>
<organism evidence="2 3">
    <name type="scientific">Arthrobotrys musiformis</name>
    <dbReference type="NCBI Taxonomy" id="47236"/>
    <lineage>
        <taxon>Eukaryota</taxon>
        <taxon>Fungi</taxon>
        <taxon>Dikarya</taxon>
        <taxon>Ascomycota</taxon>
        <taxon>Pezizomycotina</taxon>
        <taxon>Orbiliomycetes</taxon>
        <taxon>Orbiliales</taxon>
        <taxon>Orbiliaceae</taxon>
        <taxon>Arthrobotrys</taxon>
    </lineage>
</organism>
<evidence type="ECO:0000313" key="2">
    <source>
        <dbReference type="EMBL" id="KAK6503368.1"/>
    </source>
</evidence>
<keyword evidence="1" id="KW-0472">Membrane</keyword>
<feature type="transmembrane region" description="Helical" evidence="1">
    <location>
        <begin position="265"/>
        <end position="283"/>
    </location>
</feature>
<accession>A0AAV9WCR8</accession>
<name>A0AAV9WCR8_9PEZI</name>
<sequence length="625" mass="70423">MKMSDQKYIIVSLQACIILSFIVTTVLAQTPAEFTSNYAPPEQVTLKKRDCQSLLQHNRTLYHEIAYKGHITNYYGSPEADAELVAITYKGCVKVCGSFWKNDTQTTLDLLLDWILPALGLVTQMPWESNRNSVTVIWLARWIGSPIAALTFCLWDVKIAARCAKLINLTVKYRYKRYHSDVLRVESDAEDELETFSHARDQFYILLVMNQFQLKKSAERYLSPEELVTAVEGAIFSMDVVGGLDLVKERARLARALRDARKRGIVPILLGLGGFFFAMSVAIRKAFSGGESGGATAFNVGLGLLVGWLPVLYLAAVVDNDHDNKPEFARDFNAMVSACHGEGEVIDIFGEGKGQGRGRWHFGIGQTIMTRIEEKFMDKWTKGSIIDWAQLSEASPETERKIELGHWRIIEPMITAFVIVGGISSGSFLLAYFTPPVGFAWRSASYLTCLCLSVLIFVIDIVLFKVVRHSFMTPSKSLKHGRAYYFFKSIRFRRTAHYTLIFLEMLNTLTLCMLVIAMSVGLFNFCAGSVVDRDGPGGGLIILNSAQFFTKYFDVQGYYMIGIMPAMILMGGGTLWLIEQWFTQSFLWAKSDVSGLIGFKRTRKWKWFYSLGGILETGETLRWTM</sequence>
<comment type="caution">
    <text evidence="2">The sequence shown here is derived from an EMBL/GenBank/DDBJ whole genome shotgun (WGS) entry which is preliminary data.</text>
</comment>
<dbReference type="Proteomes" id="UP001370758">
    <property type="component" value="Unassembled WGS sequence"/>
</dbReference>
<keyword evidence="1" id="KW-0812">Transmembrane</keyword>
<proteinExistence type="predicted"/>
<feature type="transmembrane region" description="Helical" evidence="1">
    <location>
        <begin position="295"/>
        <end position="318"/>
    </location>
</feature>
<dbReference type="EMBL" id="JAVHJL010000005">
    <property type="protein sequence ID" value="KAK6503368.1"/>
    <property type="molecule type" value="Genomic_DNA"/>
</dbReference>
<keyword evidence="1" id="KW-1133">Transmembrane helix</keyword>
<evidence type="ECO:0000313" key="3">
    <source>
        <dbReference type="Proteomes" id="UP001370758"/>
    </source>
</evidence>
<feature type="transmembrane region" description="Helical" evidence="1">
    <location>
        <begin position="409"/>
        <end position="433"/>
    </location>
</feature>
<feature type="transmembrane region" description="Helical" evidence="1">
    <location>
        <begin position="135"/>
        <end position="155"/>
    </location>
</feature>
<feature type="transmembrane region" description="Helical" evidence="1">
    <location>
        <begin position="558"/>
        <end position="578"/>
    </location>
</feature>
<protein>
    <submittedName>
        <fullName evidence="2">Uncharacterized protein</fullName>
    </submittedName>
</protein>
<dbReference type="AlphaFoldDB" id="A0AAV9WCR8"/>
<feature type="transmembrane region" description="Helical" evidence="1">
    <location>
        <begin position="445"/>
        <end position="467"/>
    </location>
</feature>
<feature type="transmembrane region" description="Helical" evidence="1">
    <location>
        <begin position="498"/>
        <end position="523"/>
    </location>
</feature>